<protein>
    <submittedName>
        <fullName evidence="1">DUF3124 domain-containing protein</fullName>
    </submittedName>
</protein>
<comment type="caution">
    <text evidence="1">The sequence shown here is derived from an EMBL/GenBank/DDBJ whole genome shotgun (WGS) entry which is preliminary data.</text>
</comment>
<name>A0A8J6NSX7_9BACT</name>
<evidence type="ECO:0000313" key="1">
    <source>
        <dbReference type="EMBL" id="MBC8361930.1"/>
    </source>
</evidence>
<proteinExistence type="predicted"/>
<dbReference type="Proteomes" id="UP000603434">
    <property type="component" value="Unassembled WGS sequence"/>
</dbReference>
<organism evidence="1 2">
    <name type="scientific">Candidatus Desulfatibia profunda</name>
    <dbReference type="NCBI Taxonomy" id="2841695"/>
    <lineage>
        <taxon>Bacteria</taxon>
        <taxon>Pseudomonadati</taxon>
        <taxon>Thermodesulfobacteriota</taxon>
        <taxon>Desulfobacteria</taxon>
        <taxon>Desulfobacterales</taxon>
        <taxon>Desulfobacterales incertae sedis</taxon>
        <taxon>Candidatus Desulfatibia</taxon>
    </lineage>
</organism>
<sequence>MFSKKSMLPIGLILSIAFLFSPAMAELEIRHSKGQTVYVPIYSHIYTGDKEYSFLLTATLSIRNTDTANKITILAVDYYDSNGKLLKKYLETPIALNALASSRYIVKESDKEGGSGAKFIIQWKSAHSVSPPVIESIMIGTRTQQGISFTSRGQVIKEDGQ</sequence>
<dbReference type="AlphaFoldDB" id="A0A8J6NSX7"/>
<evidence type="ECO:0000313" key="2">
    <source>
        <dbReference type="Proteomes" id="UP000603434"/>
    </source>
</evidence>
<dbReference type="EMBL" id="JACNJH010000159">
    <property type="protein sequence ID" value="MBC8361930.1"/>
    <property type="molecule type" value="Genomic_DNA"/>
</dbReference>
<dbReference type="InterPro" id="IPR021471">
    <property type="entry name" value="DUF3124"/>
</dbReference>
<gene>
    <name evidence="1" type="ORF">H8E23_11075</name>
</gene>
<dbReference type="Pfam" id="PF11322">
    <property type="entry name" value="DUF3124"/>
    <property type="match status" value="1"/>
</dbReference>
<reference evidence="1 2" key="1">
    <citation type="submission" date="2020-08" db="EMBL/GenBank/DDBJ databases">
        <title>Bridging the membrane lipid divide: bacteria of the FCB group superphylum have the potential to synthesize archaeal ether lipids.</title>
        <authorList>
            <person name="Villanueva L."/>
            <person name="Von Meijenfeldt F.A.B."/>
            <person name="Westbye A.B."/>
            <person name="Yadav S."/>
            <person name="Hopmans E.C."/>
            <person name="Dutilh B.E."/>
            <person name="Sinninghe Damste J.S."/>
        </authorList>
    </citation>
    <scope>NUCLEOTIDE SEQUENCE [LARGE SCALE GENOMIC DNA]</scope>
    <source>
        <strain evidence="1">NIOZ-UU30</strain>
    </source>
</reference>
<accession>A0A8J6NSX7</accession>